<reference evidence="2 3" key="1">
    <citation type="journal article" date="2019" name="Sci. Rep.">
        <title>Extended insight into the Mycobacterium chelonae-abscessus complex through whole genome sequencing of Mycobacterium salmoniphilum outbreak and Mycobacterium salmoniphilum-like strains.</title>
        <authorList>
            <person name="Behra P.R.K."/>
            <person name="Das S."/>
            <person name="Pettersson B.M.F."/>
            <person name="Shirreff L."/>
            <person name="DuCote T."/>
            <person name="Jacobsson K.G."/>
            <person name="Ennis D.G."/>
            <person name="Kirsebom L.A."/>
        </authorList>
    </citation>
    <scope>NUCLEOTIDE SEQUENCE [LARGE SCALE GENOMIC DNA]</scope>
    <source>
        <strain evidence="2 3">DE 4585</strain>
    </source>
</reference>
<sequence length="134" mass="14662">MHCSERGPVRPDHFVGQWQLESYYDLDEGGATSEGPLGQSPIGLLYYGAEGALSVSMMRGEQVPGAVPFMGYAGHWEVDGPLVLHQIAVCSNPAWAGTVQTRQYDFDGDTLTLIGALQQGGKQQRRILAWRRAQ</sequence>
<dbReference type="EMBL" id="PECH01000004">
    <property type="protein sequence ID" value="TDZ85718.1"/>
    <property type="molecule type" value="Genomic_DNA"/>
</dbReference>
<feature type="domain" description="Lipocalin-like" evidence="1">
    <location>
        <begin position="68"/>
        <end position="133"/>
    </location>
</feature>
<dbReference type="Proteomes" id="UP000295117">
    <property type="component" value="Unassembled WGS sequence"/>
</dbReference>
<dbReference type="AlphaFoldDB" id="A0A4R8S507"/>
<accession>A0A4R8S507</accession>
<gene>
    <name evidence="2" type="ORF">DE4585_01037</name>
</gene>
<dbReference type="InterPro" id="IPR024311">
    <property type="entry name" value="Lipocalin-like"/>
</dbReference>
<evidence type="ECO:0000259" key="1">
    <source>
        <dbReference type="Pfam" id="PF13924"/>
    </source>
</evidence>
<dbReference type="Pfam" id="PF13924">
    <property type="entry name" value="Lipocalin_5"/>
    <property type="match status" value="1"/>
</dbReference>
<comment type="caution">
    <text evidence="2">The sequence shown here is derived from an EMBL/GenBank/DDBJ whole genome shotgun (WGS) entry which is preliminary data.</text>
</comment>
<protein>
    <recommendedName>
        <fullName evidence="1">Lipocalin-like domain-containing protein</fullName>
    </recommendedName>
</protein>
<evidence type="ECO:0000313" key="3">
    <source>
        <dbReference type="Proteomes" id="UP000295117"/>
    </source>
</evidence>
<evidence type="ECO:0000313" key="2">
    <source>
        <dbReference type="EMBL" id="TDZ85718.1"/>
    </source>
</evidence>
<name>A0A4R8S507_9MYCO</name>
<proteinExistence type="predicted"/>
<organism evidence="2 3">
    <name type="scientific">Mycobacteroides salmoniphilum</name>
    <dbReference type="NCBI Taxonomy" id="404941"/>
    <lineage>
        <taxon>Bacteria</taxon>
        <taxon>Bacillati</taxon>
        <taxon>Actinomycetota</taxon>
        <taxon>Actinomycetes</taxon>
        <taxon>Mycobacteriales</taxon>
        <taxon>Mycobacteriaceae</taxon>
        <taxon>Mycobacteroides</taxon>
    </lineage>
</organism>